<organism evidence="1 2">
    <name type="scientific">Vaccinium darrowii</name>
    <dbReference type="NCBI Taxonomy" id="229202"/>
    <lineage>
        <taxon>Eukaryota</taxon>
        <taxon>Viridiplantae</taxon>
        <taxon>Streptophyta</taxon>
        <taxon>Embryophyta</taxon>
        <taxon>Tracheophyta</taxon>
        <taxon>Spermatophyta</taxon>
        <taxon>Magnoliopsida</taxon>
        <taxon>eudicotyledons</taxon>
        <taxon>Gunneridae</taxon>
        <taxon>Pentapetalae</taxon>
        <taxon>asterids</taxon>
        <taxon>Ericales</taxon>
        <taxon>Ericaceae</taxon>
        <taxon>Vaccinioideae</taxon>
        <taxon>Vaccinieae</taxon>
        <taxon>Vaccinium</taxon>
    </lineage>
</organism>
<name>A0ACB7YHR3_9ERIC</name>
<evidence type="ECO:0000313" key="2">
    <source>
        <dbReference type="Proteomes" id="UP000828048"/>
    </source>
</evidence>
<gene>
    <name evidence="1" type="ORF">Vadar_023854</name>
</gene>
<accession>A0ACB7YHR3</accession>
<dbReference type="Proteomes" id="UP000828048">
    <property type="component" value="Chromosome 8"/>
</dbReference>
<protein>
    <submittedName>
        <fullName evidence="1">Uncharacterized protein</fullName>
    </submittedName>
</protein>
<sequence>MVSERDKSINKSGSVSRKLVISSPLKNMKTKRRSGVEDSDEEVMPEKKRWCMEEKDSGGGGGEGGGKETFLVKGRKKGLENRKVGVFNERKEKEEDNEELSAEEKEKKCGVSGKRKDKEEGNDVTNGEDDMEEGSDELVKGEKKSGVPTKRKQKGKENEVTNSEEDDSTLVKESNKGFRIEKLGLVQKKLGVPIKNGDGKGERILEKDETDATLVQKLKKRSNFKKKEKGGEDHCQMCHQCQKSDPGVVRCRRSCRKRYCGSCIKKWYPLLSEEAIAEFCPYCRGNCNCKTCLRREVTIKSKHAGQPENKGETIRHLKFLIYALSPFLKQLDHDQTIEKEMEAKNKGLSPSAIDIQQAVCCSDERVYCNSCRTSIVDLHRSCPNCSFDLCLTCCREIREGCLQGGDNVGDKPLTSSSFDVDGRPKPGWNAKETRFISCPREMHGCGCDRLELKCMLPENWVSELKKKVEKLVESHMPATSDALCSCFKLNGKADIGNGKLRKAASRKDANDSNCLYCPSTSDIQEGDLEHFQRHWARGEPVIVRDVLQSASGLSWDPMVMWRAFREVSYVPGGSDLSLTAIDCLDLREVEIKIHQFFKGYSEGRSHEDGWPKMLKLKPPSSLFEERLPRHGAEFISALPYSEYTHPHSGLLNVAAKLPKDMLKPDLGPKTYIAYGFAEELGHGDSVTKLHCDMSDVVNLLTHTAEVNLKHQQLSKIKALKKDHAEQDQKELFGDGSSNDEKLLGENVSENKLNGLDTPDGGAVWDIFRRQDVAKLEEYLRKHHKEFRHLGCKPVDQVFHPIHDQTFYLTSHHKKQLKEEFGVEPWTFVQELGAAVFIPAACPHQVRNLKSCIKVALNFVSPENINECVRLTGEFRALPHNHWAKEDKLEVKKMSLHSLSKAVNELEELTSFASEKIEASASETTSLHPEAIEPLSDLPPSYPTRTHRST</sequence>
<reference evidence="1 2" key="1">
    <citation type="journal article" date="2021" name="Hortic Res">
        <title>High-quality reference genome and annotation aids understanding of berry development for evergreen blueberry (Vaccinium darrowii).</title>
        <authorList>
            <person name="Yu J."/>
            <person name="Hulse-Kemp A.M."/>
            <person name="Babiker E."/>
            <person name="Staton M."/>
        </authorList>
    </citation>
    <scope>NUCLEOTIDE SEQUENCE [LARGE SCALE GENOMIC DNA]</scope>
    <source>
        <strain evidence="2">cv. NJ 8807/NJ 8810</strain>
        <tissue evidence="1">Young leaf</tissue>
    </source>
</reference>
<keyword evidence="2" id="KW-1185">Reference proteome</keyword>
<evidence type="ECO:0000313" key="1">
    <source>
        <dbReference type="EMBL" id="KAH7852354.1"/>
    </source>
</evidence>
<dbReference type="EMBL" id="CM037158">
    <property type="protein sequence ID" value="KAH7852354.1"/>
    <property type="molecule type" value="Genomic_DNA"/>
</dbReference>
<comment type="caution">
    <text evidence="1">The sequence shown here is derived from an EMBL/GenBank/DDBJ whole genome shotgun (WGS) entry which is preliminary data.</text>
</comment>
<proteinExistence type="predicted"/>